<dbReference type="GO" id="GO:0000160">
    <property type="term" value="P:phosphorelay signal transduction system"/>
    <property type="evidence" value="ECO:0007669"/>
    <property type="project" value="InterPro"/>
</dbReference>
<dbReference type="Pfam" id="PF00072">
    <property type="entry name" value="Response_reg"/>
    <property type="match status" value="1"/>
</dbReference>
<dbReference type="InterPro" id="IPR006674">
    <property type="entry name" value="HD_domain"/>
</dbReference>
<dbReference type="RefSeq" id="WP_074885714.1">
    <property type="nucleotide sequence ID" value="NZ_FOXO01000007.1"/>
</dbReference>
<dbReference type="InterPro" id="IPR003607">
    <property type="entry name" value="HD/PDEase_dom"/>
</dbReference>
<dbReference type="InterPro" id="IPR001789">
    <property type="entry name" value="Sig_transdc_resp-reg_receiver"/>
</dbReference>
<accession>A0A1I5SRA4</accession>
<keyword evidence="3" id="KW-0597">Phosphoprotein</keyword>
<organism evidence="7 8">
    <name type="scientific">Butyrivibrio proteoclasticus</name>
    <dbReference type="NCBI Taxonomy" id="43305"/>
    <lineage>
        <taxon>Bacteria</taxon>
        <taxon>Bacillati</taxon>
        <taxon>Bacillota</taxon>
        <taxon>Clostridia</taxon>
        <taxon>Lachnospirales</taxon>
        <taxon>Lachnospiraceae</taxon>
        <taxon>Butyrivibrio</taxon>
    </lineage>
</organism>
<feature type="modified residue" description="4-aspartylphosphate" evidence="3">
    <location>
        <position position="57"/>
    </location>
</feature>
<dbReference type="OrthoDB" id="9804747at2"/>
<dbReference type="AlphaFoldDB" id="A0A1I5SRA4"/>
<dbReference type="NCBIfam" id="TIGR00277">
    <property type="entry name" value="HDIG"/>
    <property type="match status" value="1"/>
</dbReference>
<reference evidence="8" key="1">
    <citation type="submission" date="2016-10" db="EMBL/GenBank/DDBJ databases">
        <authorList>
            <person name="Varghese N."/>
            <person name="Submissions S."/>
        </authorList>
    </citation>
    <scope>NUCLEOTIDE SEQUENCE [LARGE SCALE GENOMIC DNA]</scope>
    <source>
        <strain evidence="8">P18</strain>
    </source>
</reference>
<dbReference type="InterPro" id="IPR037522">
    <property type="entry name" value="HD_GYP_dom"/>
</dbReference>
<name>A0A1I5SRA4_9FIRM</name>
<dbReference type="InterPro" id="IPR011006">
    <property type="entry name" value="CheY-like_superfamily"/>
</dbReference>
<dbReference type="InterPro" id="IPR006675">
    <property type="entry name" value="HDIG_dom"/>
</dbReference>
<dbReference type="InterPro" id="IPR052020">
    <property type="entry name" value="Cyclic_di-GMP/3'3'-cGAMP_PDE"/>
</dbReference>
<evidence type="ECO:0000259" key="5">
    <source>
        <dbReference type="PROSITE" id="PS51831"/>
    </source>
</evidence>
<dbReference type="Gene3D" id="3.40.50.2300">
    <property type="match status" value="1"/>
</dbReference>
<evidence type="ECO:0000256" key="2">
    <source>
        <dbReference type="ARBA" id="ARBA00024867"/>
    </source>
</evidence>
<evidence type="ECO:0000313" key="8">
    <source>
        <dbReference type="Proteomes" id="UP000182624"/>
    </source>
</evidence>
<dbReference type="SUPFAM" id="SSF52172">
    <property type="entry name" value="CheY-like"/>
    <property type="match status" value="1"/>
</dbReference>
<dbReference type="CDD" id="cd00077">
    <property type="entry name" value="HDc"/>
    <property type="match status" value="1"/>
</dbReference>
<dbReference type="EMBL" id="FOXO01000007">
    <property type="protein sequence ID" value="SFP73273.1"/>
    <property type="molecule type" value="Genomic_DNA"/>
</dbReference>
<feature type="domain" description="Response regulatory" evidence="4">
    <location>
        <begin position="8"/>
        <end position="123"/>
    </location>
</feature>
<feature type="domain" description="HD" evidence="5">
    <location>
        <begin position="172"/>
        <end position="294"/>
    </location>
</feature>
<dbReference type="SMART" id="SM00471">
    <property type="entry name" value="HDc"/>
    <property type="match status" value="1"/>
</dbReference>
<dbReference type="PROSITE" id="PS51832">
    <property type="entry name" value="HD_GYP"/>
    <property type="match status" value="1"/>
</dbReference>
<comment type="function">
    <text evidence="2">May play the central regulatory role in sporulation. It may be an element of the effector pathway responsible for the activation of sporulation genes in response to nutritional stress. Spo0A may act in concert with spo0H (a sigma factor) to control the expression of some genes that are critical to the sporulation process.</text>
</comment>
<dbReference type="PROSITE" id="PS50110">
    <property type="entry name" value="RESPONSE_REGULATORY"/>
    <property type="match status" value="1"/>
</dbReference>
<proteinExistence type="predicted"/>
<sequence>MFSKDTQILLCISSNVSEQENIRNLINGDRNCVFVKSEREALSLLKSRLRPSLILLDLDYPGNDYFALFSRLKSDPVLENTPVIILIPEDSGKEAFFLTIGAADVIRKPLAQEVLNRRIDNVINSQYVNDYLITKMYSYRDSLAEEHKKLVIYTKQIIKSLSSAIDAKDTYTNGHSVRVAEYACEISEAMGYDDKMLEIIYQAGLLHDIGKIGVSDTVLRKPGELNEKEMAAIKQHPIIGHEILSSITEIPLISYGARWHHERYDGKGYPDGLKGDEIPLIPRIICVADAYDAMTSNRSYRRQLSPLEAKEEILRNCGTQFDPEIGKIAASIIEKNISGEISFKNRETTFTSIFSPSNNKALYA</sequence>
<gene>
    <name evidence="7" type="ORF">SAMN04487928_10720</name>
</gene>
<evidence type="ECO:0000256" key="1">
    <source>
        <dbReference type="ARBA" id="ARBA00018672"/>
    </source>
</evidence>
<evidence type="ECO:0000313" key="7">
    <source>
        <dbReference type="EMBL" id="SFP73273.1"/>
    </source>
</evidence>
<dbReference type="PANTHER" id="PTHR45228:SF4">
    <property type="entry name" value="LIPOPROTEIN"/>
    <property type="match status" value="1"/>
</dbReference>
<protein>
    <recommendedName>
        <fullName evidence="1">Stage 0 sporulation protein A homolog</fullName>
    </recommendedName>
</protein>
<evidence type="ECO:0000259" key="6">
    <source>
        <dbReference type="PROSITE" id="PS51832"/>
    </source>
</evidence>
<dbReference type="SUPFAM" id="SSF109604">
    <property type="entry name" value="HD-domain/PDEase-like"/>
    <property type="match status" value="1"/>
</dbReference>
<dbReference type="Pfam" id="PF13487">
    <property type="entry name" value="HD_5"/>
    <property type="match status" value="1"/>
</dbReference>
<keyword evidence="8" id="KW-1185">Reference proteome</keyword>
<evidence type="ECO:0000259" key="4">
    <source>
        <dbReference type="PROSITE" id="PS50110"/>
    </source>
</evidence>
<dbReference type="PANTHER" id="PTHR45228">
    <property type="entry name" value="CYCLIC DI-GMP PHOSPHODIESTERASE TM_0186-RELATED"/>
    <property type="match status" value="1"/>
</dbReference>
<feature type="domain" description="HD-GYP" evidence="6">
    <location>
        <begin position="150"/>
        <end position="345"/>
    </location>
</feature>
<dbReference type="Proteomes" id="UP000182624">
    <property type="component" value="Unassembled WGS sequence"/>
</dbReference>
<evidence type="ECO:0000256" key="3">
    <source>
        <dbReference type="PROSITE-ProRule" id="PRU00169"/>
    </source>
</evidence>
<dbReference type="Gene3D" id="1.10.3210.10">
    <property type="entry name" value="Hypothetical protein af1432"/>
    <property type="match status" value="1"/>
</dbReference>
<dbReference type="PROSITE" id="PS51831">
    <property type="entry name" value="HD"/>
    <property type="match status" value="1"/>
</dbReference>